<dbReference type="PATRIC" id="fig|1423790.3.peg.1821"/>
<accession>I7KKT4</accession>
<gene>
    <name evidence="3" type="ORF">BN53_01510</name>
</gene>
<proteinExistence type="predicted"/>
<evidence type="ECO:0000313" key="3">
    <source>
        <dbReference type="EMBL" id="CCI84784.1"/>
    </source>
</evidence>
<feature type="region of interest" description="Disordered" evidence="1">
    <location>
        <begin position="183"/>
        <end position="204"/>
    </location>
</feature>
<dbReference type="Gene3D" id="2.60.40.4300">
    <property type="match status" value="1"/>
</dbReference>
<evidence type="ECO:0000259" key="2">
    <source>
        <dbReference type="Pfam" id="PF17966"/>
    </source>
</evidence>
<dbReference type="STRING" id="1423790.BN53_01510"/>
<evidence type="ECO:0000313" key="4">
    <source>
        <dbReference type="Proteomes" id="UP000009311"/>
    </source>
</evidence>
<dbReference type="Pfam" id="PF17966">
    <property type="entry name" value="Muc_B2"/>
    <property type="match status" value="1"/>
</dbReference>
<organism evidence="3 4">
    <name type="scientific">Lactobacillus pasteurii DSM 23907 = CRBIP 24.76</name>
    <dbReference type="NCBI Taxonomy" id="1423790"/>
    <lineage>
        <taxon>Bacteria</taxon>
        <taxon>Bacillati</taxon>
        <taxon>Bacillota</taxon>
        <taxon>Bacilli</taxon>
        <taxon>Lactobacillales</taxon>
        <taxon>Lactobacillaceae</taxon>
        <taxon>Lactobacillus</taxon>
    </lineage>
</organism>
<dbReference type="InterPro" id="IPR041495">
    <property type="entry name" value="Mub_B2"/>
</dbReference>
<reference evidence="3 4" key="1">
    <citation type="submission" date="2012-06" db="EMBL/GenBank/DDBJ databases">
        <title>Draft Genome Sequence of Lactobacillus pasteurii CRBIP 24.76T.</title>
        <authorList>
            <person name="Cousin S."/>
            <person name="Bouchier C."/>
            <person name="Loux V."/>
            <person name="Ma L."/>
            <person name="Creno S."/>
            <person name="Bizet C."/>
            <person name="Clermont D."/>
        </authorList>
    </citation>
    <scope>NUCLEOTIDE SEQUENCE [LARGE SCALE GENOMIC DNA]</scope>
    <source>
        <strain evidence="4">CRBIP 24.76T</strain>
    </source>
</reference>
<feature type="domain" description="Mub B2-like" evidence="2">
    <location>
        <begin position="403"/>
        <end position="461"/>
    </location>
</feature>
<feature type="compositionally biased region" description="Low complexity" evidence="1">
    <location>
        <begin position="185"/>
        <end position="198"/>
    </location>
</feature>
<dbReference type="EMBL" id="CAKD01000012">
    <property type="protein sequence ID" value="CCI84784.1"/>
    <property type="molecule type" value="Genomic_DNA"/>
</dbReference>
<dbReference type="AlphaFoldDB" id="I7KKT4"/>
<dbReference type="Proteomes" id="UP000009311">
    <property type="component" value="Unassembled WGS sequence"/>
</dbReference>
<protein>
    <submittedName>
        <fullName evidence="3">Cell surface protein</fullName>
    </submittedName>
</protein>
<dbReference type="InterPro" id="IPR027579">
    <property type="entry name" value="SSSPR51_Rpt"/>
</dbReference>
<evidence type="ECO:0000256" key="1">
    <source>
        <dbReference type="SAM" id="MobiDB-lite"/>
    </source>
</evidence>
<name>I7KKT4_9LACO</name>
<comment type="caution">
    <text evidence="3">The sequence shown here is derived from an EMBL/GenBank/DDBJ whole genome shotgun (WGS) entry which is preliminary data.</text>
</comment>
<keyword evidence="4" id="KW-1185">Reference proteome</keyword>
<dbReference type="Pfam" id="PF18877">
    <property type="entry name" value="SSSPR-51"/>
    <property type="match status" value="1"/>
</dbReference>
<sequence length="465" mass="51169">MGLASVALATTILGVTGNKQVQAADTDANTVPAEGAEKTNKADQTYDVAPTKTVKFMDGSEEVDSQTITGVQIKGTDKFEYPTVVAQIPDGYESTTKMISADTLDTIAVTKKKDTTPTTPSTDTKKVYFVYEDGTEAAKSVNLDGFKEAPFIKGYEADEQAPDKDGNITYIYRKLASKDDKTIYSSNPTDVPTNPNNVDKTKGQDINHNFNIDFKLVDDAGNIKEIKSGKVEVDQSFYYAYTRDNDKGTTEYLDPKFSTTVEDFLKGLNISAEYKEGKLLVNGLPLKTVQIGDDKYDVVYVTHEYHMGTDGKEGLKYTDVDTANIDDKTYYNFIKTHGYDPKNGDLGNKDTFNLVYNPSTSAAGYMPTIASMSNNTVIYLKARPKSNTDTPTPTPESTTSIVTESKTVTETIHYVYEDGTKAHDDFVAVPLIFTRTGVRDDSTGIVIWGSWSLAQTFQAVNFTNY</sequence>